<dbReference type="InterPro" id="IPR049192">
    <property type="entry name" value="DUF4246_C"/>
</dbReference>
<dbReference type="Proteomes" id="UP000532311">
    <property type="component" value="Unassembled WGS sequence"/>
</dbReference>
<keyword evidence="4" id="KW-1185">Reference proteome</keyword>
<reference evidence="3 4" key="1">
    <citation type="submission" date="2020-05" db="EMBL/GenBank/DDBJ databases">
        <title>Identification and distribution of gene clusters putatively required for synthesis of sphingolipid metabolism inhibitors in phylogenetically diverse species of the filamentous fungus Fusarium.</title>
        <authorList>
            <person name="Kim H.-S."/>
            <person name="Busman M."/>
            <person name="Brown D.W."/>
            <person name="Divon H."/>
            <person name="Uhlig S."/>
            <person name="Proctor R.H."/>
        </authorList>
    </citation>
    <scope>NUCLEOTIDE SEQUENCE [LARGE SCALE GENOMIC DNA]</scope>
    <source>
        <strain evidence="3 4">NRRL 26131</strain>
    </source>
</reference>
<proteinExistence type="predicted"/>
<dbReference type="InterPro" id="IPR049207">
    <property type="entry name" value="DUF4246_N"/>
</dbReference>
<dbReference type="InterPro" id="IPR025340">
    <property type="entry name" value="DUF4246"/>
</dbReference>
<accession>A0A8H5YZX9</accession>
<dbReference type="AlphaFoldDB" id="A0A8H5YZX9"/>
<dbReference type="Pfam" id="PF21666">
    <property type="entry name" value="DUF4246_N"/>
    <property type="match status" value="1"/>
</dbReference>
<name>A0A8H5YZX9_9HYPO</name>
<protein>
    <submittedName>
        <fullName evidence="3">Uncharacterized protein</fullName>
    </submittedName>
</protein>
<evidence type="ECO:0000313" key="4">
    <source>
        <dbReference type="Proteomes" id="UP000532311"/>
    </source>
</evidence>
<gene>
    <name evidence="3" type="ORF">FGLOB1_307</name>
</gene>
<dbReference type="PANTHER" id="PTHR33119:SF1">
    <property type="entry name" value="FE2OG DIOXYGENASE DOMAIN-CONTAINING PROTEIN"/>
    <property type="match status" value="1"/>
</dbReference>
<organism evidence="3 4">
    <name type="scientific">Fusarium globosum</name>
    <dbReference type="NCBI Taxonomy" id="78864"/>
    <lineage>
        <taxon>Eukaryota</taxon>
        <taxon>Fungi</taxon>
        <taxon>Dikarya</taxon>
        <taxon>Ascomycota</taxon>
        <taxon>Pezizomycotina</taxon>
        <taxon>Sordariomycetes</taxon>
        <taxon>Hypocreomycetidae</taxon>
        <taxon>Hypocreales</taxon>
        <taxon>Nectriaceae</taxon>
        <taxon>Fusarium</taxon>
        <taxon>Fusarium fujikuroi species complex</taxon>
    </lineage>
</organism>
<comment type="caution">
    <text evidence="3">The sequence shown here is derived from an EMBL/GenBank/DDBJ whole genome shotgun (WGS) entry which is preliminary data.</text>
</comment>
<evidence type="ECO:0000313" key="3">
    <source>
        <dbReference type="EMBL" id="KAF5721339.1"/>
    </source>
</evidence>
<evidence type="ECO:0000259" key="2">
    <source>
        <dbReference type="Pfam" id="PF21666"/>
    </source>
</evidence>
<dbReference type="PANTHER" id="PTHR33119">
    <property type="entry name" value="IFI3P"/>
    <property type="match status" value="1"/>
</dbReference>
<sequence>MNIESTTTRATFYHFPTKALPDFKMHRYSVQRVGDEYVYTRIFEEWEDSDYEDVDDDEELVISQEIAQLIAWIDGFEESMPTIEEVHARYHELVGKHIADDISSRNAIERFWLHRLMNGTAKRDGVLRLPGYGLPLSFGIDNKKRQPFLLGLHDEDWKSRTLMNREVCMLKLEEDITNKPHWWEKVLKADIVYKWKQEALEMPWASYQHNGDFTSKMADAYFKDLAAKAKIYEQVKLIPVMESSSCAIKSDALLSNELTQKLRTAAALLEDIPGSQRDWHPGSNEMVLDLVHPSLWPLVFGRSRIVSDKYVTLDKCLDHCGSGEVIPEPKRPHLRIPDGSPFFTEYNDKRALSLRYQWLPCDVDLIGSRPRIKSYINNLHPVRYKAVYSLIEELIEISLPAWDIVCRSARKEFKFKRFGTVHEVKWMCNVPDISSRMHGCYPSSRSFAEGEDYDSGSETSSVLEEGERLNREWWAETHKIKCPEPLEDAAYPLNASHFRSEGFFNDASQIQVIFKMANIHLTPEKPRYDGGSWHVEGQLNEHICATALFYYDSDNITESRLSFRTHADRDNLRDRLSYSQGDHHGIEAIFAIKTKGDKMQDLGSVMTPEGRALFFPNVYQHRVEPFELADKTRPGYRKIVALFLIDPVIPIISTGNVPPQQKHWWKDELRESEPLNYLPSEIMDMISEKVDFPYGIDETRQIREDLISERKVVNSDSLRPRAQNWNFCEH</sequence>
<dbReference type="EMBL" id="JAAQPF010000008">
    <property type="protein sequence ID" value="KAF5721339.1"/>
    <property type="molecule type" value="Genomic_DNA"/>
</dbReference>
<feature type="domain" description="DUF4246" evidence="1">
    <location>
        <begin position="216"/>
        <end position="668"/>
    </location>
</feature>
<evidence type="ECO:0000259" key="1">
    <source>
        <dbReference type="Pfam" id="PF14033"/>
    </source>
</evidence>
<dbReference type="Pfam" id="PF14033">
    <property type="entry name" value="DUF4246"/>
    <property type="match status" value="1"/>
</dbReference>
<feature type="domain" description="DUF4246" evidence="2">
    <location>
        <begin position="129"/>
        <end position="198"/>
    </location>
</feature>